<dbReference type="GO" id="GO:0004497">
    <property type="term" value="F:monooxygenase activity"/>
    <property type="evidence" value="ECO:0007669"/>
    <property type="project" value="UniProtKB-KW"/>
</dbReference>
<evidence type="ECO:0000256" key="9">
    <source>
        <dbReference type="RuleBase" id="RU000461"/>
    </source>
</evidence>
<dbReference type="CDD" id="cd20625">
    <property type="entry name" value="CYP164-like"/>
    <property type="match status" value="1"/>
</dbReference>
<evidence type="ECO:0000313" key="11">
    <source>
        <dbReference type="Proteomes" id="UP000553963"/>
    </source>
</evidence>
<dbReference type="GO" id="GO:0016705">
    <property type="term" value="F:oxidoreductase activity, acting on paired donors, with incorporation or reduction of molecular oxygen"/>
    <property type="evidence" value="ECO:0007669"/>
    <property type="project" value="InterPro"/>
</dbReference>
<evidence type="ECO:0000256" key="4">
    <source>
        <dbReference type="ARBA" id="ARBA00022723"/>
    </source>
</evidence>
<comment type="similarity">
    <text evidence="2 9">Belongs to the cytochrome P450 family.</text>
</comment>
<evidence type="ECO:0000256" key="3">
    <source>
        <dbReference type="ARBA" id="ARBA00022617"/>
    </source>
</evidence>
<dbReference type="EMBL" id="JACIDS010000005">
    <property type="protein sequence ID" value="MBB3932814.1"/>
    <property type="molecule type" value="Genomic_DNA"/>
</dbReference>
<keyword evidence="7 9" id="KW-0503">Monooxygenase</keyword>
<evidence type="ECO:0000256" key="7">
    <source>
        <dbReference type="ARBA" id="ARBA00023033"/>
    </source>
</evidence>
<organism evidence="10 11">
    <name type="scientific">Kaistia hirudinis</name>
    <dbReference type="NCBI Taxonomy" id="1293440"/>
    <lineage>
        <taxon>Bacteria</taxon>
        <taxon>Pseudomonadati</taxon>
        <taxon>Pseudomonadota</taxon>
        <taxon>Alphaproteobacteria</taxon>
        <taxon>Hyphomicrobiales</taxon>
        <taxon>Kaistiaceae</taxon>
        <taxon>Kaistia</taxon>
    </lineage>
</organism>
<keyword evidence="5 9" id="KW-0560">Oxidoreductase</keyword>
<dbReference type="GO" id="GO:0020037">
    <property type="term" value="F:heme binding"/>
    <property type="evidence" value="ECO:0007669"/>
    <property type="project" value="InterPro"/>
</dbReference>
<keyword evidence="3 9" id="KW-0349">Heme</keyword>
<comment type="caution">
    <text evidence="10">The sequence shown here is derived from an EMBL/GenBank/DDBJ whole genome shotgun (WGS) entry which is preliminary data.</text>
</comment>
<sequence length="413" mass="46404">MHARVLDLDPATRHVSLDAKDPAFFQNPYPAFEAIRAETPVFFWKQYGLWCFVNADDVNALFRDRRFGREILHVATREEVGLPEPEPRLKPFYDVDSLSMLEREPPAHTRLRTLVNRAFVSRQIEKLRPRIEKLSHELIDRFEGRGEAELIADFATPIPVIVIAELLGVPADRADDLLDWSHKMVAMYQFGRTREQEDAAVAATLAFSDFLRGYINERRGKPADDLISTLIAAEEAGDKLTEDELVTSCILLLNAGHEATVHATGNGVKAILESGLDPKALFADAERIAATVEECMRFDPPLHFFARYVLEDLDYRGLSLKKGERVGLVIGAANRDPARFEQAARFDPGRPPLANVSFGGGIHFCIGAPLARLEMQTSMPILFERLPKLRLAGEPLYRDAYHFHGLAALHVAW</sequence>
<dbReference type="Gene3D" id="1.10.630.10">
    <property type="entry name" value="Cytochrome P450"/>
    <property type="match status" value="1"/>
</dbReference>
<evidence type="ECO:0000256" key="5">
    <source>
        <dbReference type="ARBA" id="ARBA00023002"/>
    </source>
</evidence>
<comment type="cofactor">
    <cofactor evidence="1">
        <name>heme</name>
        <dbReference type="ChEBI" id="CHEBI:30413"/>
    </cofactor>
</comment>
<dbReference type="GO" id="GO:0005506">
    <property type="term" value="F:iron ion binding"/>
    <property type="evidence" value="ECO:0007669"/>
    <property type="project" value="InterPro"/>
</dbReference>
<gene>
    <name evidence="10" type="ORF">GGR25_003878</name>
</gene>
<dbReference type="SUPFAM" id="SSF48264">
    <property type="entry name" value="Cytochrome P450"/>
    <property type="match status" value="1"/>
</dbReference>
<evidence type="ECO:0000313" key="10">
    <source>
        <dbReference type="EMBL" id="MBB3932814.1"/>
    </source>
</evidence>
<evidence type="ECO:0000256" key="1">
    <source>
        <dbReference type="ARBA" id="ARBA00001971"/>
    </source>
</evidence>
<dbReference type="PANTHER" id="PTHR46696">
    <property type="entry name" value="P450, PUTATIVE (EUROFUNG)-RELATED"/>
    <property type="match status" value="1"/>
</dbReference>
<keyword evidence="4 9" id="KW-0479">Metal-binding</keyword>
<dbReference type="InterPro" id="IPR036396">
    <property type="entry name" value="Cyt_P450_sf"/>
</dbReference>
<keyword evidence="11" id="KW-1185">Reference proteome</keyword>
<evidence type="ECO:0000256" key="6">
    <source>
        <dbReference type="ARBA" id="ARBA00023004"/>
    </source>
</evidence>
<dbReference type="AlphaFoldDB" id="A0A840ATE6"/>
<comment type="function">
    <text evidence="8">Cytochromes P450 are a group of heme-thiolate monooxygenases. They oxidize a variety of structurally unrelated compounds, including steroids, fatty acids, and xenobiotics.</text>
</comment>
<dbReference type="InterPro" id="IPR002397">
    <property type="entry name" value="Cyt_P450_B"/>
</dbReference>
<accession>A0A840ATE6</accession>
<dbReference type="InterPro" id="IPR001128">
    <property type="entry name" value="Cyt_P450"/>
</dbReference>
<dbReference type="PRINTS" id="PR00359">
    <property type="entry name" value="BP450"/>
</dbReference>
<dbReference type="PROSITE" id="PS00086">
    <property type="entry name" value="CYTOCHROME_P450"/>
    <property type="match status" value="1"/>
</dbReference>
<dbReference type="RefSeq" id="WP_183400482.1">
    <property type="nucleotide sequence ID" value="NZ_JACIDS010000005.1"/>
</dbReference>
<keyword evidence="6 9" id="KW-0408">Iron</keyword>
<evidence type="ECO:0000256" key="2">
    <source>
        <dbReference type="ARBA" id="ARBA00010617"/>
    </source>
</evidence>
<reference evidence="10 11" key="1">
    <citation type="submission" date="2020-08" db="EMBL/GenBank/DDBJ databases">
        <title>Genomic Encyclopedia of Type Strains, Phase IV (KMG-IV): sequencing the most valuable type-strain genomes for metagenomic binning, comparative biology and taxonomic classification.</title>
        <authorList>
            <person name="Goeker M."/>
        </authorList>
    </citation>
    <scope>NUCLEOTIDE SEQUENCE [LARGE SCALE GENOMIC DNA]</scope>
    <source>
        <strain evidence="10 11">DSM 25966</strain>
    </source>
</reference>
<dbReference type="PANTHER" id="PTHR46696:SF1">
    <property type="entry name" value="CYTOCHROME P450 YJIB-RELATED"/>
    <property type="match status" value="1"/>
</dbReference>
<dbReference type="FunFam" id="1.10.630.10:FF:000018">
    <property type="entry name" value="Cytochrome P450 monooxygenase"/>
    <property type="match status" value="1"/>
</dbReference>
<dbReference type="Pfam" id="PF00067">
    <property type="entry name" value="p450"/>
    <property type="match status" value="2"/>
</dbReference>
<proteinExistence type="inferred from homology"/>
<protein>
    <submittedName>
        <fullName evidence="10">Cytochrome P450</fullName>
    </submittedName>
</protein>
<evidence type="ECO:0000256" key="8">
    <source>
        <dbReference type="ARBA" id="ARBA00043906"/>
    </source>
</evidence>
<dbReference type="InterPro" id="IPR017972">
    <property type="entry name" value="Cyt_P450_CS"/>
</dbReference>
<name>A0A840ATE6_9HYPH</name>
<dbReference type="Proteomes" id="UP000553963">
    <property type="component" value="Unassembled WGS sequence"/>
</dbReference>